<dbReference type="EMBL" id="CP012418">
    <property type="protein sequence ID" value="AOE49580.1"/>
    <property type="molecule type" value="Genomic_DNA"/>
</dbReference>
<dbReference type="KEGG" id="ksd:KS2013_858"/>
<dbReference type="InterPro" id="IPR013549">
    <property type="entry name" value="DUF1731"/>
</dbReference>
<dbReference type="GO" id="GO:0051301">
    <property type="term" value="P:cell division"/>
    <property type="evidence" value="ECO:0007669"/>
    <property type="project" value="UniProtKB-KW"/>
</dbReference>
<evidence type="ECO:0000259" key="3">
    <source>
        <dbReference type="Pfam" id="PF08338"/>
    </source>
</evidence>
<dbReference type="PANTHER" id="PTHR11092">
    <property type="entry name" value="SUGAR NUCLEOTIDE EPIMERASE RELATED"/>
    <property type="match status" value="1"/>
</dbReference>
<dbReference type="RefSeq" id="WP_068990240.1">
    <property type="nucleotide sequence ID" value="NZ_CP012418.1"/>
</dbReference>
<feature type="domain" description="DUF1731" evidence="3">
    <location>
        <begin position="250"/>
        <end position="296"/>
    </location>
</feature>
<dbReference type="InterPro" id="IPR036291">
    <property type="entry name" value="NAD(P)-bd_dom_sf"/>
</dbReference>
<dbReference type="Proteomes" id="UP000094147">
    <property type="component" value="Chromosome"/>
</dbReference>
<organism evidence="4 5">
    <name type="scientific">Kangiella sediminilitoris</name>
    <dbReference type="NCBI Taxonomy" id="1144748"/>
    <lineage>
        <taxon>Bacteria</taxon>
        <taxon>Pseudomonadati</taxon>
        <taxon>Pseudomonadota</taxon>
        <taxon>Gammaproteobacteria</taxon>
        <taxon>Kangiellales</taxon>
        <taxon>Kangiellaceae</taxon>
        <taxon>Kangiella</taxon>
    </lineage>
</organism>
<dbReference type="Gene3D" id="3.40.50.720">
    <property type="entry name" value="NAD(P)-binding Rossmann-like Domain"/>
    <property type="match status" value="1"/>
</dbReference>
<sequence>MSQVLITGGTGFIGRNLIPLLQAKGYKVTVLTRSADKYKAYPVLKEVRLVESLQDVNDIDVVVNLAGANLAAKRWSDSYKETIVNSRLNTTENLLEWIKQQEHKPHTLINGSAIGFYGARGNEELDESSTSGNGSEFQVRLCTRWEDAAYRAENLGLRVCCIRTGVVLGHEGALQQMLPPFKFGLGGKLGSGNQYFSWIHISDHVRAVMYLIKHSELQGAFNLTAPEPVTNYGLTKTLGKVLGRPTFATVPEFALKLLVGELAKMLLTGQRVYPKKLMESGFTFEYPTLNEALQDLLN</sequence>
<dbReference type="Pfam" id="PF01370">
    <property type="entry name" value="Epimerase"/>
    <property type="match status" value="1"/>
</dbReference>
<dbReference type="NCBIfam" id="TIGR01777">
    <property type="entry name" value="yfcH"/>
    <property type="match status" value="1"/>
</dbReference>
<name>A0A1B3B9U6_9GAMM</name>
<comment type="similarity">
    <text evidence="1">Belongs to the NAD(P)-dependent epimerase/dehydratase family. SDR39U1 subfamily.</text>
</comment>
<evidence type="ECO:0000256" key="1">
    <source>
        <dbReference type="ARBA" id="ARBA00009353"/>
    </source>
</evidence>
<dbReference type="OrthoDB" id="9801773at2"/>
<dbReference type="InterPro" id="IPR010099">
    <property type="entry name" value="SDR39U1"/>
</dbReference>
<accession>A0A1B3B9U6</accession>
<keyword evidence="5" id="KW-1185">Reference proteome</keyword>
<reference evidence="5" key="1">
    <citation type="submission" date="2015-08" db="EMBL/GenBank/DDBJ databases">
        <authorList>
            <person name="Kim K.M."/>
        </authorList>
    </citation>
    <scope>NUCLEOTIDE SEQUENCE [LARGE SCALE GENOMIC DNA]</scope>
    <source>
        <strain evidence="5">KCTC 23892</strain>
    </source>
</reference>
<dbReference type="STRING" id="1144748.KS2013_858"/>
<dbReference type="CDD" id="cd05242">
    <property type="entry name" value="SDR_a8"/>
    <property type="match status" value="1"/>
</dbReference>
<dbReference type="SUPFAM" id="SSF51735">
    <property type="entry name" value="NAD(P)-binding Rossmann-fold domains"/>
    <property type="match status" value="1"/>
</dbReference>
<evidence type="ECO:0000259" key="2">
    <source>
        <dbReference type="Pfam" id="PF01370"/>
    </source>
</evidence>
<dbReference type="InterPro" id="IPR001509">
    <property type="entry name" value="Epimerase_deHydtase"/>
</dbReference>
<dbReference type="Pfam" id="PF08338">
    <property type="entry name" value="DUF1731"/>
    <property type="match status" value="1"/>
</dbReference>
<protein>
    <submittedName>
        <fullName evidence="4">Cell division inhibitor</fullName>
    </submittedName>
</protein>
<dbReference type="PATRIC" id="fig|1144748.3.peg.868"/>
<dbReference type="AlphaFoldDB" id="A0A1B3B9U6"/>
<keyword evidence="4" id="KW-0132">Cell division</keyword>
<feature type="domain" description="NAD-dependent epimerase/dehydratase" evidence="2">
    <location>
        <begin position="4"/>
        <end position="222"/>
    </location>
</feature>
<gene>
    <name evidence="4" type="ORF">KS2013_858</name>
</gene>
<evidence type="ECO:0000313" key="4">
    <source>
        <dbReference type="EMBL" id="AOE49580.1"/>
    </source>
</evidence>
<keyword evidence="4" id="KW-0131">Cell cycle</keyword>
<dbReference type="PANTHER" id="PTHR11092:SF0">
    <property type="entry name" value="EPIMERASE FAMILY PROTEIN SDR39U1"/>
    <property type="match status" value="1"/>
</dbReference>
<evidence type="ECO:0000313" key="5">
    <source>
        <dbReference type="Proteomes" id="UP000094147"/>
    </source>
</evidence>
<proteinExistence type="inferred from homology"/>